<dbReference type="HOGENOM" id="CLU_148050_1_0_0"/>
<proteinExistence type="predicted"/>
<evidence type="ECO:0000313" key="3">
    <source>
        <dbReference type="Proteomes" id="UP000006844"/>
    </source>
</evidence>
<dbReference type="EMBL" id="CP002467">
    <property type="protein sequence ID" value="ADV84439.1"/>
    <property type="molecule type" value="Genomic_DNA"/>
</dbReference>
<reference evidence="2 3" key="1">
    <citation type="journal article" date="2012" name="Stand. Genomic Sci.">
        <title>Complete genome sequence of Terriglobus saanensis type strain SP1PR4(T), an Acidobacteria from tundra soil.</title>
        <authorList>
            <person name="Rawat S.R."/>
            <person name="Mannisto M.K."/>
            <person name="Starovoytov V."/>
            <person name="Goodwin L."/>
            <person name="Nolan M."/>
            <person name="Hauser L."/>
            <person name="Land M."/>
            <person name="Davenport K.W."/>
            <person name="Woyke T."/>
            <person name="Haggblom M.M."/>
        </authorList>
    </citation>
    <scope>NUCLEOTIDE SEQUENCE</scope>
    <source>
        <strain evidence="3">ATCC BAA-1853 / DSM 23119 / SP1PR4</strain>
    </source>
</reference>
<evidence type="ECO:0000313" key="2">
    <source>
        <dbReference type="EMBL" id="ADV84439.1"/>
    </source>
</evidence>
<protein>
    <submittedName>
        <fullName evidence="2">Uncharacterized protein</fullName>
    </submittedName>
</protein>
<keyword evidence="1" id="KW-0472">Membrane</keyword>
<sequence>MPSFTSSRPPPLPPSDSTTFANLLMSSKYMTFVAVLMVIGSLLLLVGKYVPLGLTLLGPIIVNILLFHFTLMHGGAAGGLIAAVFEIFLIVAYRRSFRGIFDADPPPSTTI</sequence>
<dbReference type="STRING" id="401053.AciPR4_3687"/>
<evidence type="ECO:0000256" key="1">
    <source>
        <dbReference type="SAM" id="Phobius"/>
    </source>
</evidence>
<dbReference type="eggNOG" id="ENOG5033JB2">
    <property type="taxonomic scope" value="Bacteria"/>
</dbReference>
<dbReference type="AlphaFoldDB" id="E8V0F6"/>
<feature type="transmembrane region" description="Helical" evidence="1">
    <location>
        <begin position="20"/>
        <end position="45"/>
    </location>
</feature>
<dbReference type="KEGG" id="tsa:AciPR4_3687"/>
<organism evidence="2 3">
    <name type="scientific">Terriglobus saanensis (strain ATCC BAA-1853 / DSM 23119 / SP1PR4)</name>
    <dbReference type="NCBI Taxonomy" id="401053"/>
    <lineage>
        <taxon>Bacteria</taxon>
        <taxon>Pseudomonadati</taxon>
        <taxon>Acidobacteriota</taxon>
        <taxon>Terriglobia</taxon>
        <taxon>Terriglobales</taxon>
        <taxon>Acidobacteriaceae</taxon>
        <taxon>Terriglobus</taxon>
    </lineage>
</organism>
<name>E8V0F6_TERSS</name>
<gene>
    <name evidence="2" type="ordered locus">AciPR4_3687</name>
</gene>
<keyword evidence="1" id="KW-0812">Transmembrane</keyword>
<accession>E8V0F6</accession>
<feature type="transmembrane region" description="Helical" evidence="1">
    <location>
        <begin position="75"/>
        <end position="93"/>
    </location>
</feature>
<dbReference type="Proteomes" id="UP000006844">
    <property type="component" value="Chromosome"/>
</dbReference>
<keyword evidence="3" id="KW-1185">Reference proteome</keyword>
<keyword evidence="1" id="KW-1133">Transmembrane helix</keyword>
<feature type="transmembrane region" description="Helical" evidence="1">
    <location>
        <begin position="52"/>
        <end position="69"/>
    </location>
</feature>